<dbReference type="EMBL" id="CAXAQS010001004">
    <property type="protein sequence ID" value="CAK9254268.1"/>
    <property type="molecule type" value="Genomic_DNA"/>
</dbReference>
<evidence type="ECO:0000313" key="3">
    <source>
        <dbReference type="Proteomes" id="UP001497444"/>
    </source>
</evidence>
<keyword evidence="1" id="KW-1133">Transmembrane helix</keyword>
<proteinExistence type="predicted"/>
<evidence type="ECO:0000313" key="2">
    <source>
        <dbReference type="EMBL" id="CAK9254268.1"/>
    </source>
</evidence>
<dbReference type="Proteomes" id="UP001497444">
    <property type="component" value="Unassembled WGS sequence"/>
</dbReference>
<evidence type="ECO:0008006" key="4">
    <source>
        <dbReference type="Google" id="ProtNLM"/>
    </source>
</evidence>
<evidence type="ECO:0000256" key="1">
    <source>
        <dbReference type="SAM" id="Phobius"/>
    </source>
</evidence>
<dbReference type="InterPro" id="IPR011990">
    <property type="entry name" value="TPR-like_helical_dom_sf"/>
</dbReference>
<dbReference type="Gene3D" id="1.25.40.10">
    <property type="entry name" value="Tetratricopeptide repeat domain"/>
    <property type="match status" value="1"/>
</dbReference>
<feature type="transmembrane region" description="Helical" evidence="1">
    <location>
        <begin position="6"/>
        <end position="32"/>
    </location>
</feature>
<sequence>MANSIAVKAILITIVKWTILTLIAATIILIPFNYYERYTAKANPAETLICEIEKITQRFHYYEVVFNYNGRSNIFFCRDLDAELLKEFLPLQCSGDDATVNEKKKKLQRGKYKLVISARKAAIGSYNRITYHRSGENCCTASALLSTGGYDRADIYLDSILRPRRKVTDDLAYSLEDYALAFEQRNDLDDCMAVYQKILELFPKSGGLAGDMAVMYQKHGKEKEWLEYARRAASMKDNDFLTNYNVASLISLAGSIDEGMKVFIASKDPSPLCGYYKGVSAACYFLGTIYLDQGKKKEGKELFESNYTDEAEGIDGLVEDEIGATIETDDGERKEYGAGFAEVDELQRLCKEDRVDQAKDQADTEIAPLFDRNGIVER</sequence>
<reference evidence="2" key="1">
    <citation type="submission" date="2024-02" db="EMBL/GenBank/DDBJ databases">
        <authorList>
            <consortium name="ELIXIR-Norway"/>
            <consortium name="Elixir Norway"/>
        </authorList>
    </citation>
    <scope>NUCLEOTIDE SEQUENCE</scope>
</reference>
<organism evidence="2 3">
    <name type="scientific">Sphagnum jensenii</name>
    <dbReference type="NCBI Taxonomy" id="128206"/>
    <lineage>
        <taxon>Eukaryota</taxon>
        <taxon>Viridiplantae</taxon>
        <taxon>Streptophyta</taxon>
        <taxon>Embryophyta</taxon>
        <taxon>Bryophyta</taxon>
        <taxon>Sphagnophytina</taxon>
        <taxon>Sphagnopsida</taxon>
        <taxon>Sphagnales</taxon>
        <taxon>Sphagnaceae</taxon>
        <taxon>Sphagnum</taxon>
    </lineage>
</organism>
<name>A0ABP0VIL0_9BRYO</name>
<accession>A0ABP0VIL0</accession>
<keyword evidence="3" id="KW-1185">Reference proteome</keyword>
<protein>
    <recommendedName>
        <fullName evidence="4">Tetratricopeptide repeat protein</fullName>
    </recommendedName>
</protein>
<keyword evidence="1" id="KW-0472">Membrane</keyword>
<comment type="caution">
    <text evidence="2">The sequence shown here is derived from an EMBL/GenBank/DDBJ whole genome shotgun (WGS) entry which is preliminary data.</text>
</comment>
<keyword evidence="1" id="KW-0812">Transmembrane</keyword>
<dbReference type="SUPFAM" id="SSF48452">
    <property type="entry name" value="TPR-like"/>
    <property type="match status" value="1"/>
</dbReference>
<gene>
    <name evidence="2" type="ORF">CSSPJE1EN1_LOCUS29646</name>
</gene>